<dbReference type="SMART" id="SM00841">
    <property type="entry name" value="Elong-fact-P_C"/>
    <property type="match status" value="1"/>
</dbReference>
<name>W4LG38_9BACT</name>
<feature type="domain" description="Translation elongation factor P/YeiP central" evidence="11">
    <location>
        <begin position="66"/>
        <end position="120"/>
    </location>
</feature>
<dbReference type="PANTHER" id="PTHR30053">
    <property type="entry name" value="ELONGATION FACTOR P"/>
    <property type="match status" value="1"/>
</dbReference>
<dbReference type="NCBIfam" id="TIGR00038">
    <property type="entry name" value="efp"/>
    <property type="match status" value="1"/>
</dbReference>
<dbReference type="InterPro" id="IPR014722">
    <property type="entry name" value="Rib_uL2_dom2"/>
</dbReference>
<accession>W4LG38</accession>
<evidence type="ECO:0000256" key="2">
    <source>
        <dbReference type="ARBA" id="ARBA00004815"/>
    </source>
</evidence>
<evidence type="ECO:0000256" key="5">
    <source>
        <dbReference type="ARBA" id="ARBA00022768"/>
    </source>
</evidence>
<dbReference type="InterPro" id="IPR015365">
    <property type="entry name" value="Elong-fact-P_C"/>
</dbReference>
<evidence type="ECO:0000256" key="9">
    <source>
        <dbReference type="RuleBase" id="RU004389"/>
    </source>
</evidence>
<dbReference type="Proteomes" id="UP000019140">
    <property type="component" value="Unassembled WGS sequence"/>
</dbReference>
<dbReference type="CDD" id="cd04470">
    <property type="entry name" value="S1_EF-P_repeat_1"/>
    <property type="match status" value="1"/>
</dbReference>
<evidence type="ECO:0000313" key="12">
    <source>
        <dbReference type="EMBL" id="ETW96695.1"/>
    </source>
</evidence>
<dbReference type="GO" id="GO:0003746">
    <property type="term" value="F:translation elongation factor activity"/>
    <property type="evidence" value="ECO:0007669"/>
    <property type="project" value="UniProtKB-UniRule"/>
</dbReference>
<dbReference type="InterPro" id="IPR001059">
    <property type="entry name" value="Transl_elong_P/YeiP_cen"/>
</dbReference>
<dbReference type="Pfam" id="PF09285">
    <property type="entry name" value="Elong-fact-P_C"/>
    <property type="match status" value="1"/>
</dbReference>
<evidence type="ECO:0000256" key="4">
    <source>
        <dbReference type="ARBA" id="ARBA00022490"/>
    </source>
</evidence>
<dbReference type="PIRSF" id="PIRSF005901">
    <property type="entry name" value="EF-P"/>
    <property type="match status" value="1"/>
</dbReference>
<dbReference type="SUPFAM" id="SSF50249">
    <property type="entry name" value="Nucleic acid-binding proteins"/>
    <property type="match status" value="2"/>
</dbReference>
<dbReference type="UniPathway" id="UPA00345"/>
<dbReference type="SUPFAM" id="SSF50104">
    <property type="entry name" value="Translation proteins SH3-like domain"/>
    <property type="match status" value="1"/>
</dbReference>
<dbReference type="NCBIfam" id="NF001810">
    <property type="entry name" value="PRK00529.1"/>
    <property type="match status" value="1"/>
</dbReference>
<reference evidence="12 13" key="1">
    <citation type="journal article" date="2014" name="Nature">
        <title>An environmental bacterial taxon with a large and distinct metabolic repertoire.</title>
        <authorList>
            <person name="Wilson M.C."/>
            <person name="Mori T."/>
            <person name="Ruckert C."/>
            <person name="Uria A.R."/>
            <person name="Helf M.J."/>
            <person name="Takada K."/>
            <person name="Gernert C."/>
            <person name="Steffens U.A."/>
            <person name="Heycke N."/>
            <person name="Schmitt S."/>
            <person name="Rinke C."/>
            <person name="Helfrich E.J."/>
            <person name="Brachmann A.O."/>
            <person name="Gurgui C."/>
            <person name="Wakimoto T."/>
            <person name="Kracht M."/>
            <person name="Crusemann M."/>
            <person name="Hentschel U."/>
            <person name="Abe I."/>
            <person name="Matsunaga S."/>
            <person name="Kalinowski J."/>
            <person name="Takeyama H."/>
            <person name="Piel J."/>
        </authorList>
    </citation>
    <scope>NUCLEOTIDE SEQUENCE [LARGE SCALE GENOMIC DNA]</scope>
    <source>
        <strain evidence="13">TSY2</strain>
    </source>
</reference>
<evidence type="ECO:0000256" key="8">
    <source>
        <dbReference type="NCBIfam" id="TIGR00038"/>
    </source>
</evidence>
<dbReference type="HOGENOM" id="CLU_074944_3_0_7"/>
<dbReference type="PATRIC" id="fig|1429439.4.peg.7661"/>
<evidence type="ECO:0000259" key="11">
    <source>
        <dbReference type="SMART" id="SM01185"/>
    </source>
</evidence>
<dbReference type="InterPro" id="IPR008991">
    <property type="entry name" value="Translation_prot_SH3-like_sf"/>
</dbReference>
<dbReference type="InterPro" id="IPR020599">
    <property type="entry name" value="Transl_elong_fac_P/YeiP"/>
</dbReference>
<keyword evidence="5 7" id="KW-0251">Elongation factor</keyword>
<evidence type="ECO:0000256" key="6">
    <source>
        <dbReference type="ARBA" id="ARBA00022917"/>
    </source>
</evidence>
<dbReference type="GO" id="GO:0005829">
    <property type="term" value="C:cytosol"/>
    <property type="evidence" value="ECO:0007669"/>
    <property type="project" value="UniProtKB-ARBA"/>
</dbReference>
<evidence type="ECO:0000259" key="10">
    <source>
        <dbReference type="SMART" id="SM00841"/>
    </source>
</evidence>
<comment type="subcellular location">
    <subcellularLocation>
        <location evidence="1 7">Cytoplasm</location>
    </subcellularLocation>
</comment>
<dbReference type="CDD" id="cd05794">
    <property type="entry name" value="S1_EF-P_repeat_2"/>
    <property type="match status" value="1"/>
</dbReference>
<dbReference type="Gene3D" id="2.30.30.30">
    <property type="match status" value="1"/>
</dbReference>
<keyword evidence="13" id="KW-1185">Reference proteome</keyword>
<dbReference type="EMBL" id="AZHX01002151">
    <property type="protein sequence ID" value="ETW96695.1"/>
    <property type="molecule type" value="Genomic_DNA"/>
</dbReference>
<dbReference type="SMART" id="SM01185">
    <property type="entry name" value="EFP"/>
    <property type="match status" value="1"/>
</dbReference>
<comment type="similarity">
    <text evidence="3 7 9">Belongs to the elongation factor P family.</text>
</comment>
<organism evidence="12 13">
    <name type="scientific">Candidatus Entotheonella gemina</name>
    <dbReference type="NCBI Taxonomy" id="1429439"/>
    <lineage>
        <taxon>Bacteria</taxon>
        <taxon>Pseudomonadati</taxon>
        <taxon>Nitrospinota/Tectimicrobiota group</taxon>
        <taxon>Candidatus Tectimicrobiota</taxon>
        <taxon>Candidatus Entotheonellia</taxon>
        <taxon>Candidatus Entotheonellales</taxon>
        <taxon>Candidatus Entotheonellaceae</taxon>
        <taxon>Candidatus Entotheonella</taxon>
    </lineage>
</organism>
<sequence>MQATNIRKGQIIEVGGEPCRVMDFRHVTPGKGNAVVQTRLRNLRSGSSFEQRFRSTENVERVVLETQEFEYLYQDGSDYVFMNTASYEQVNLSDELLGDGVQYLLSNIKVGVEFYQGEPMGVNLPGKVNLKVVETEPSLKGATAASQNKPATLETGLVVQVPPFIEIGELITVDTGDGKYIERAKG</sequence>
<dbReference type="FunFam" id="2.40.50.140:FF:000009">
    <property type="entry name" value="Elongation factor P"/>
    <property type="match status" value="1"/>
</dbReference>
<dbReference type="Gene3D" id="2.40.50.140">
    <property type="entry name" value="Nucleic acid-binding proteins"/>
    <property type="match status" value="2"/>
</dbReference>
<evidence type="ECO:0000313" key="13">
    <source>
        <dbReference type="Proteomes" id="UP000019140"/>
    </source>
</evidence>
<dbReference type="PANTHER" id="PTHR30053:SF14">
    <property type="entry name" value="TRANSLATION ELONGATION FACTOR KOW-LIKE DOMAIN-CONTAINING PROTEIN"/>
    <property type="match status" value="1"/>
</dbReference>
<evidence type="ECO:0000256" key="3">
    <source>
        <dbReference type="ARBA" id="ARBA00009479"/>
    </source>
</evidence>
<feature type="domain" description="Elongation factor P C-terminal" evidence="10">
    <location>
        <begin position="128"/>
        <end position="183"/>
    </location>
</feature>
<dbReference type="Pfam" id="PF08207">
    <property type="entry name" value="EFP_N"/>
    <property type="match status" value="1"/>
</dbReference>
<dbReference type="FunFam" id="2.30.30.30:FF:000003">
    <property type="entry name" value="Elongation factor P"/>
    <property type="match status" value="1"/>
</dbReference>
<dbReference type="FunFam" id="2.40.50.140:FF:000004">
    <property type="entry name" value="Elongation factor P"/>
    <property type="match status" value="1"/>
</dbReference>
<dbReference type="GO" id="GO:0043043">
    <property type="term" value="P:peptide biosynthetic process"/>
    <property type="evidence" value="ECO:0007669"/>
    <property type="project" value="InterPro"/>
</dbReference>
<keyword evidence="6 7" id="KW-0648">Protein biosynthesis</keyword>
<evidence type="ECO:0000256" key="7">
    <source>
        <dbReference type="HAMAP-Rule" id="MF_00141"/>
    </source>
</evidence>
<dbReference type="InterPro" id="IPR013185">
    <property type="entry name" value="Transl_elong_KOW-like"/>
</dbReference>
<protein>
    <recommendedName>
        <fullName evidence="7 8">Elongation factor P</fullName>
        <shortName evidence="7">EF-P</shortName>
    </recommendedName>
</protein>
<comment type="pathway">
    <text evidence="2 7">Protein biosynthesis; polypeptide chain elongation.</text>
</comment>
<proteinExistence type="inferred from homology"/>
<dbReference type="Pfam" id="PF01132">
    <property type="entry name" value="EFP"/>
    <property type="match status" value="1"/>
</dbReference>
<dbReference type="InterPro" id="IPR011768">
    <property type="entry name" value="Transl_elongation_fac_P"/>
</dbReference>
<dbReference type="InterPro" id="IPR013852">
    <property type="entry name" value="Transl_elong_P/YeiP_CS"/>
</dbReference>
<gene>
    <name evidence="7" type="primary">efp</name>
    <name evidence="12" type="ORF">ETSY2_45975</name>
</gene>
<evidence type="ECO:0000256" key="1">
    <source>
        <dbReference type="ARBA" id="ARBA00004496"/>
    </source>
</evidence>
<dbReference type="HAMAP" id="MF_00141">
    <property type="entry name" value="EF_P"/>
    <property type="match status" value="1"/>
</dbReference>
<dbReference type="AlphaFoldDB" id="W4LG38"/>
<keyword evidence="4 7" id="KW-0963">Cytoplasm</keyword>
<comment type="function">
    <text evidence="7">Involved in peptide bond synthesis. Stimulates efficient translation and peptide-bond synthesis on native or reconstituted 70S ribosomes in vitro. Probably functions indirectly by altering the affinity of the ribosome for aminoacyl-tRNA, thus increasing their reactivity as acceptors for peptidyl transferase.</text>
</comment>
<comment type="caution">
    <text evidence="12">The sequence shown here is derived from an EMBL/GenBank/DDBJ whole genome shotgun (WGS) entry which is preliminary data.</text>
</comment>
<dbReference type="PROSITE" id="PS01275">
    <property type="entry name" value="EFP"/>
    <property type="match status" value="1"/>
</dbReference>
<dbReference type="InterPro" id="IPR012340">
    <property type="entry name" value="NA-bd_OB-fold"/>
</dbReference>